<name>A0ACB8ZVG0_ARCLA</name>
<evidence type="ECO:0000313" key="2">
    <source>
        <dbReference type="Proteomes" id="UP001055879"/>
    </source>
</evidence>
<comment type="caution">
    <text evidence="1">The sequence shown here is derived from an EMBL/GenBank/DDBJ whole genome shotgun (WGS) entry which is preliminary data.</text>
</comment>
<evidence type="ECO:0000313" key="1">
    <source>
        <dbReference type="EMBL" id="KAI3701992.1"/>
    </source>
</evidence>
<proteinExistence type="predicted"/>
<organism evidence="1 2">
    <name type="scientific">Arctium lappa</name>
    <name type="common">Greater burdock</name>
    <name type="synonym">Lappa major</name>
    <dbReference type="NCBI Taxonomy" id="4217"/>
    <lineage>
        <taxon>Eukaryota</taxon>
        <taxon>Viridiplantae</taxon>
        <taxon>Streptophyta</taxon>
        <taxon>Embryophyta</taxon>
        <taxon>Tracheophyta</taxon>
        <taxon>Spermatophyta</taxon>
        <taxon>Magnoliopsida</taxon>
        <taxon>eudicotyledons</taxon>
        <taxon>Gunneridae</taxon>
        <taxon>Pentapetalae</taxon>
        <taxon>asterids</taxon>
        <taxon>campanulids</taxon>
        <taxon>Asterales</taxon>
        <taxon>Asteraceae</taxon>
        <taxon>Carduoideae</taxon>
        <taxon>Cardueae</taxon>
        <taxon>Arctiinae</taxon>
        <taxon>Arctium</taxon>
    </lineage>
</organism>
<accession>A0ACB8ZVG0</accession>
<sequence length="87" mass="9787">MDITAATPRFGPKPTHGQAKSAQSSQNTSDSQKRRRPDKENRLRLRLILAVVERKSNHHYYNTLGLTARNKHQPVLAGDKVDVDKAV</sequence>
<protein>
    <submittedName>
        <fullName evidence="1">Uncharacterized protein</fullName>
    </submittedName>
</protein>
<dbReference type="EMBL" id="CM042055">
    <property type="protein sequence ID" value="KAI3701992.1"/>
    <property type="molecule type" value="Genomic_DNA"/>
</dbReference>
<gene>
    <name evidence="1" type="ORF">L6452_27551</name>
</gene>
<reference evidence="1 2" key="2">
    <citation type="journal article" date="2022" name="Mol. Ecol. Resour.">
        <title>The genomes of chicory, endive, great burdock and yacon provide insights into Asteraceae paleo-polyploidization history and plant inulin production.</title>
        <authorList>
            <person name="Fan W."/>
            <person name="Wang S."/>
            <person name="Wang H."/>
            <person name="Wang A."/>
            <person name="Jiang F."/>
            <person name="Liu H."/>
            <person name="Zhao H."/>
            <person name="Xu D."/>
            <person name="Zhang Y."/>
        </authorList>
    </citation>
    <scope>NUCLEOTIDE SEQUENCE [LARGE SCALE GENOMIC DNA]</scope>
    <source>
        <strain evidence="2">cv. Niubang</strain>
    </source>
</reference>
<keyword evidence="2" id="KW-1185">Reference proteome</keyword>
<reference evidence="2" key="1">
    <citation type="journal article" date="2022" name="Mol. Ecol. Resour.">
        <title>The genomes of chicory, endive, great burdock and yacon provide insights into Asteraceae palaeo-polyploidization history and plant inulin production.</title>
        <authorList>
            <person name="Fan W."/>
            <person name="Wang S."/>
            <person name="Wang H."/>
            <person name="Wang A."/>
            <person name="Jiang F."/>
            <person name="Liu H."/>
            <person name="Zhao H."/>
            <person name="Xu D."/>
            <person name="Zhang Y."/>
        </authorList>
    </citation>
    <scope>NUCLEOTIDE SEQUENCE [LARGE SCALE GENOMIC DNA]</scope>
    <source>
        <strain evidence="2">cv. Niubang</strain>
    </source>
</reference>
<dbReference type="Proteomes" id="UP001055879">
    <property type="component" value="Linkage Group LG09"/>
</dbReference>